<proteinExistence type="predicted"/>
<organism evidence="3 4">
    <name type="scientific">Romanomermis culicivorax</name>
    <name type="common">Nematode worm</name>
    <dbReference type="NCBI Taxonomy" id="13658"/>
    <lineage>
        <taxon>Eukaryota</taxon>
        <taxon>Metazoa</taxon>
        <taxon>Ecdysozoa</taxon>
        <taxon>Nematoda</taxon>
        <taxon>Enoplea</taxon>
        <taxon>Dorylaimia</taxon>
        <taxon>Mermithida</taxon>
        <taxon>Mermithoidea</taxon>
        <taxon>Mermithidae</taxon>
        <taxon>Romanomermis</taxon>
    </lineage>
</organism>
<feature type="coiled-coil region" evidence="1">
    <location>
        <begin position="521"/>
        <end position="548"/>
    </location>
</feature>
<feature type="compositionally biased region" description="Low complexity" evidence="2">
    <location>
        <begin position="350"/>
        <end position="359"/>
    </location>
</feature>
<reference evidence="4" key="1">
    <citation type="submission" date="2022-11" db="UniProtKB">
        <authorList>
            <consortium name="WormBaseParasite"/>
        </authorList>
    </citation>
    <scope>IDENTIFICATION</scope>
</reference>
<feature type="compositionally biased region" description="Polar residues" evidence="2">
    <location>
        <begin position="243"/>
        <end position="252"/>
    </location>
</feature>
<name>A0A915KVI3_ROMCU</name>
<keyword evidence="3" id="KW-1185">Reference proteome</keyword>
<sequence length="750" mass="83955">MDNEIKSATNSNNDSMATRNTETINGSSMGGTTINRTTSHDIESTKSRKTKTNNRSKTLDSATMAKGVIDISETGNKSTRPVPPWGRSHGPVEEPGPPWRKVPSTSLKPGINPPDRERPFELRSTTSSVLPWGRSHGPVEQPGPPWREVPSTSPKPGINPPDRERPFELRSTTSSVPPWGRSHGPVEQPGPPWREMLSTSLKPGINPPDRERPFELRSTTSSVPPWGRSHGPVEQPGPPWQKVPSTSPQPGMNPSDEENPFESKSTMTVPPWQRTFGPGGEPVPPWFEKVSTTQAPNGAYGSVPPWSGVSIATGFPSPGKLVTPQIQPVGPGETPEQVQFPKAELGEETSNSSSAGSFSNPQYNPDDSLVSKLSKYEIFRGIEYRNGMKSSIFINQIAERCKTLVHKKPPDIQTAKLKNKNHVDEALLFKQLQLRRQKQEMWCAFVKDILVQRKECQIDRSMCKKVTETLPGGIKMNIWVKNDNRVQNNPKITDNSMNININSNNNGQPFSSGQIGKNTQHEELLLRLEEIQTQQKQIQQKILEQEKQRNTKVDTVIHQNDKSDNLTIQRNILASRSRTQLISEAKSKLQILITIVKGLKKEVQVMTEKKSEYATKMKNTGQNEASVKIECESVIDYVSESDMEHHKMITEFETLIEILNSTMVDLEIHHETSGGQQIGQQTFSTFVYYLQEASNTIKLFNQNHQLIHNNAENHMKNSNAKNIVHNIYQFVYVKGKADCDECLKSAKSSH</sequence>
<protein>
    <submittedName>
        <fullName evidence="4">Uncharacterized protein</fullName>
    </submittedName>
</protein>
<evidence type="ECO:0000256" key="2">
    <source>
        <dbReference type="SAM" id="MobiDB-lite"/>
    </source>
</evidence>
<feature type="region of interest" description="Disordered" evidence="2">
    <location>
        <begin position="1"/>
        <end position="290"/>
    </location>
</feature>
<dbReference type="AlphaFoldDB" id="A0A915KVI3"/>
<feature type="region of interest" description="Disordered" evidence="2">
    <location>
        <begin position="343"/>
        <end position="364"/>
    </location>
</feature>
<evidence type="ECO:0000313" key="3">
    <source>
        <dbReference type="Proteomes" id="UP000887565"/>
    </source>
</evidence>
<dbReference type="WBParaSite" id="nRc.2.0.1.t41570-RA">
    <property type="protein sequence ID" value="nRc.2.0.1.t41570-RA"/>
    <property type="gene ID" value="nRc.2.0.1.g41570"/>
</dbReference>
<feature type="compositionally biased region" description="Polar residues" evidence="2">
    <location>
        <begin position="1"/>
        <end position="37"/>
    </location>
</feature>
<keyword evidence="1" id="KW-0175">Coiled coil</keyword>
<accession>A0A915KVI3</accession>
<evidence type="ECO:0000313" key="4">
    <source>
        <dbReference type="WBParaSite" id="nRc.2.0.1.t41570-RA"/>
    </source>
</evidence>
<feature type="region of interest" description="Disordered" evidence="2">
    <location>
        <begin position="319"/>
        <end position="338"/>
    </location>
</feature>
<dbReference type="Proteomes" id="UP000887565">
    <property type="component" value="Unplaced"/>
</dbReference>
<evidence type="ECO:0000256" key="1">
    <source>
        <dbReference type="SAM" id="Coils"/>
    </source>
</evidence>